<dbReference type="InterPro" id="IPR019587">
    <property type="entry name" value="Polyketide_cyclase/dehydratase"/>
</dbReference>
<dbReference type="eggNOG" id="COG3832">
    <property type="taxonomic scope" value="Bacteria"/>
</dbReference>
<dbReference type="KEGG" id="mph:MLP_43070"/>
<dbReference type="Gene3D" id="3.30.530.20">
    <property type="match status" value="1"/>
</dbReference>
<dbReference type="Proteomes" id="UP000007947">
    <property type="component" value="Chromosome"/>
</dbReference>
<name>F5XSR3_MICPN</name>
<evidence type="ECO:0008006" key="3">
    <source>
        <dbReference type="Google" id="ProtNLM"/>
    </source>
</evidence>
<dbReference type="STRING" id="1032480.MLP_43070"/>
<protein>
    <recommendedName>
        <fullName evidence="3">Coenzyme Q-binding protein COQ10 START domain-containing protein</fullName>
    </recommendedName>
</protein>
<reference evidence="1 2" key="1">
    <citation type="submission" date="2011-05" db="EMBL/GenBank/DDBJ databases">
        <title>Whole genome sequence of Microlunatus phosphovorus NM-1.</title>
        <authorList>
            <person name="Hosoyama A."/>
            <person name="Sasaki K."/>
            <person name="Harada T."/>
            <person name="Igarashi R."/>
            <person name="Kawakoshi A."/>
            <person name="Sasagawa M."/>
            <person name="Fukada J."/>
            <person name="Nakamura S."/>
            <person name="Katano Y."/>
            <person name="Hanada S."/>
            <person name="Kamagata Y."/>
            <person name="Nakamura N."/>
            <person name="Yamazaki S."/>
            <person name="Fujita N."/>
        </authorList>
    </citation>
    <scope>NUCLEOTIDE SEQUENCE [LARGE SCALE GENOMIC DNA]</scope>
    <source>
        <strain evidence="2">ATCC 700054 / DSM 10555 / JCM 9379 / NBRC 101784 / NCIMB 13414 / VKM Ac-1990 / NM-1</strain>
    </source>
</reference>
<dbReference type="Pfam" id="PF10604">
    <property type="entry name" value="Polyketide_cyc2"/>
    <property type="match status" value="1"/>
</dbReference>
<dbReference type="EMBL" id="AP012204">
    <property type="protein sequence ID" value="BAK37321.1"/>
    <property type="molecule type" value="Genomic_DNA"/>
</dbReference>
<dbReference type="RefSeq" id="WP_013865155.1">
    <property type="nucleotide sequence ID" value="NC_015635.1"/>
</dbReference>
<proteinExistence type="predicted"/>
<evidence type="ECO:0000313" key="1">
    <source>
        <dbReference type="EMBL" id="BAK37321.1"/>
    </source>
</evidence>
<evidence type="ECO:0000313" key="2">
    <source>
        <dbReference type="Proteomes" id="UP000007947"/>
    </source>
</evidence>
<gene>
    <name evidence="1" type="ordered locus">MLP_43070</name>
</gene>
<sequence>MSLELRVSHGIPAPPAAVWDVLVDWIGQRRWIPVTTVRVVGERTSGLGVRCDALSGWWLGRFPAGLLDRFIVTAWRPPTAAEPGLLEVLHLGPYFTGPGAFELVPAAHGTEVRCTEIVDVVGGRVVTRLAGLLTPVMRAGFLSSLRALGRLSCADR</sequence>
<dbReference type="CDD" id="cd07812">
    <property type="entry name" value="SRPBCC"/>
    <property type="match status" value="1"/>
</dbReference>
<organism evidence="1 2">
    <name type="scientific">Microlunatus phosphovorus (strain ATCC 700054 / DSM 10555 / JCM 9379 / NBRC 101784 / NCIMB 13414 / VKM Ac-1990 / NM-1)</name>
    <dbReference type="NCBI Taxonomy" id="1032480"/>
    <lineage>
        <taxon>Bacteria</taxon>
        <taxon>Bacillati</taxon>
        <taxon>Actinomycetota</taxon>
        <taxon>Actinomycetes</taxon>
        <taxon>Propionibacteriales</taxon>
        <taxon>Propionibacteriaceae</taxon>
        <taxon>Microlunatus</taxon>
    </lineage>
</organism>
<dbReference type="InterPro" id="IPR023393">
    <property type="entry name" value="START-like_dom_sf"/>
</dbReference>
<keyword evidence="2" id="KW-1185">Reference proteome</keyword>
<dbReference type="AlphaFoldDB" id="F5XSR3"/>
<accession>F5XSR3</accession>
<dbReference type="HOGENOM" id="CLU_123373_1_0_11"/>
<dbReference type="SUPFAM" id="SSF55961">
    <property type="entry name" value="Bet v1-like"/>
    <property type="match status" value="1"/>
</dbReference>